<dbReference type="AlphaFoldDB" id="A0A8J2RVI7"/>
<keyword evidence="4" id="KW-1185">Reference proteome</keyword>
<dbReference type="SUPFAM" id="SSF82153">
    <property type="entry name" value="FAS1 domain"/>
    <property type="match status" value="2"/>
</dbReference>
<dbReference type="OrthoDB" id="286301at2759"/>
<dbReference type="GO" id="GO:0030198">
    <property type="term" value="P:extracellular matrix organization"/>
    <property type="evidence" value="ECO:0007669"/>
    <property type="project" value="TreeGrafter"/>
</dbReference>
<dbReference type="GO" id="GO:0050839">
    <property type="term" value="F:cell adhesion molecule binding"/>
    <property type="evidence" value="ECO:0007669"/>
    <property type="project" value="TreeGrafter"/>
</dbReference>
<feature type="signal peptide" evidence="1">
    <location>
        <begin position="1"/>
        <end position="19"/>
    </location>
</feature>
<organism evidence="3 4">
    <name type="scientific">Daphnia galeata</name>
    <dbReference type="NCBI Taxonomy" id="27404"/>
    <lineage>
        <taxon>Eukaryota</taxon>
        <taxon>Metazoa</taxon>
        <taxon>Ecdysozoa</taxon>
        <taxon>Arthropoda</taxon>
        <taxon>Crustacea</taxon>
        <taxon>Branchiopoda</taxon>
        <taxon>Diplostraca</taxon>
        <taxon>Cladocera</taxon>
        <taxon>Anomopoda</taxon>
        <taxon>Daphniidae</taxon>
        <taxon>Daphnia</taxon>
    </lineage>
</organism>
<dbReference type="GO" id="GO:0007155">
    <property type="term" value="P:cell adhesion"/>
    <property type="evidence" value="ECO:0007669"/>
    <property type="project" value="TreeGrafter"/>
</dbReference>
<sequence>MTPYWVIATLLVASSTIDASPVSPTSSVKDMLISANFTALVDSLVANKLDDVLNAKGPITIFCPTNEAFKAMMDNKVEMVKGFNTTQRFLHYHVVPRKLMPTDIHNDMTVTSLRPDKHLRFNVYGTDKKIMTVNGVMFGQPTVVTPTIVMYKLNNFLLCASGGGIFDLLKIRKNKNNQERFSILVEAIQLVNLTHTLEKEGPFTLFAPTNDAFRRLPDGVLNKLLATPAELKTILLGHIVSGTYFLSGLTNESDLPTLDGRSNRIAVGNTLTVDGAKMNVEADMLAANGVVHVIDRVLLS</sequence>
<dbReference type="EMBL" id="CAKKLH010000301">
    <property type="protein sequence ID" value="CAH0110226.1"/>
    <property type="molecule type" value="Genomic_DNA"/>
</dbReference>
<evidence type="ECO:0000313" key="4">
    <source>
        <dbReference type="Proteomes" id="UP000789390"/>
    </source>
</evidence>
<evidence type="ECO:0000259" key="2">
    <source>
        <dbReference type="PROSITE" id="PS50213"/>
    </source>
</evidence>
<comment type="caution">
    <text evidence="3">The sequence shown here is derived from an EMBL/GenBank/DDBJ whole genome shotgun (WGS) entry which is preliminary data.</text>
</comment>
<dbReference type="PROSITE" id="PS50213">
    <property type="entry name" value="FAS1"/>
    <property type="match status" value="2"/>
</dbReference>
<evidence type="ECO:0000313" key="3">
    <source>
        <dbReference type="EMBL" id="CAH0110226.1"/>
    </source>
</evidence>
<dbReference type="Gene3D" id="2.30.180.10">
    <property type="entry name" value="FAS1 domain"/>
    <property type="match status" value="2"/>
</dbReference>
<dbReference type="PANTHER" id="PTHR10900">
    <property type="entry name" value="PERIOSTIN-RELATED"/>
    <property type="match status" value="1"/>
</dbReference>
<evidence type="ECO:0000256" key="1">
    <source>
        <dbReference type="SAM" id="SignalP"/>
    </source>
</evidence>
<name>A0A8J2RVI7_9CRUS</name>
<dbReference type="PANTHER" id="PTHR10900:SF120">
    <property type="entry name" value="MUCIN-5AC-RELATED"/>
    <property type="match status" value="1"/>
</dbReference>
<dbReference type="GO" id="GO:0005615">
    <property type="term" value="C:extracellular space"/>
    <property type="evidence" value="ECO:0007669"/>
    <property type="project" value="TreeGrafter"/>
</dbReference>
<gene>
    <name evidence="3" type="ORF">DGAL_LOCUS13780</name>
</gene>
<dbReference type="InterPro" id="IPR000782">
    <property type="entry name" value="FAS1_domain"/>
</dbReference>
<keyword evidence="1" id="KW-0732">Signal</keyword>
<feature type="domain" description="FAS1" evidence="2">
    <location>
        <begin position="24"/>
        <end position="157"/>
    </location>
</feature>
<dbReference type="Proteomes" id="UP000789390">
    <property type="component" value="Unassembled WGS sequence"/>
</dbReference>
<protein>
    <recommendedName>
        <fullName evidence="2">FAS1 domain-containing protein</fullName>
    </recommendedName>
</protein>
<dbReference type="FunFam" id="2.30.180.10:FF:000032">
    <property type="entry name" value="Fasciclin domain-containing protein, putative"/>
    <property type="match status" value="1"/>
</dbReference>
<dbReference type="InterPro" id="IPR036378">
    <property type="entry name" value="FAS1_dom_sf"/>
</dbReference>
<dbReference type="SMART" id="SM00554">
    <property type="entry name" value="FAS1"/>
    <property type="match status" value="2"/>
</dbReference>
<dbReference type="InterPro" id="IPR050904">
    <property type="entry name" value="Adhesion/Biosynth-related"/>
</dbReference>
<accession>A0A8J2RVI7</accession>
<feature type="domain" description="FAS1" evidence="2">
    <location>
        <begin position="168"/>
        <end position="298"/>
    </location>
</feature>
<proteinExistence type="predicted"/>
<dbReference type="Pfam" id="PF02469">
    <property type="entry name" value="Fasciclin"/>
    <property type="match status" value="2"/>
</dbReference>
<feature type="chain" id="PRO_5035192888" description="FAS1 domain-containing protein" evidence="1">
    <location>
        <begin position="20"/>
        <end position="300"/>
    </location>
</feature>
<reference evidence="3" key="1">
    <citation type="submission" date="2021-11" db="EMBL/GenBank/DDBJ databases">
        <authorList>
            <person name="Schell T."/>
        </authorList>
    </citation>
    <scope>NUCLEOTIDE SEQUENCE</scope>
    <source>
        <strain evidence="3">M5</strain>
    </source>
</reference>
<dbReference type="GO" id="GO:0031012">
    <property type="term" value="C:extracellular matrix"/>
    <property type="evidence" value="ECO:0007669"/>
    <property type="project" value="TreeGrafter"/>
</dbReference>